<proteinExistence type="predicted"/>
<accession>A0ABT0DBY9</accession>
<keyword evidence="1" id="KW-1133">Transmembrane helix</keyword>
<name>A0ABT0DBY9_9HYPH</name>
<dbReference type="RefSeq" id="WP_247029211.1">
    <property type="nucleotide sequence ID" value="NZ_JALKCH010000006.1"/>
</dbReference>
<keyword evidence="1" id="KW-0472">Membrane</keyword>
<gene>
    <name evidence="2" type="ORF">MWN34_11045</name>
</gene>
<feature type="transmembrane region" description="Helical" evidence="1">
    <location>
        <begin position="34"/>
        <end position="52"/>
    </location>
</feature>
<comment type="caution">
    <text evidence="2">The sequence shown here is derived from an EMBL/GenBank/DDBJ whole genome shotgun (WGS) entry which is preliminary data.</text>
</comment>
<evidence type="ECO:0000313" key="2">
    <source>
        <dbReference type="EMBL" id="MCK0197450.1"/>
    </source>
</evidence>
<evidence type="ECO:0000313" key="3">
    <source>
        <dbReference type="Proteomes" id="UP001203284"/>
    </source>
</evidence>
<organism evidence="2 3">
    <name type="scientific">Ancylobacter crimeensis</name>
    <dbReference type="NCBI Taxonomy" id="2579147"/>
    <lineage>
        <taxon>Bacteria</taxon>
        <taxon>Pseudomonadati</taxon>
        <taxon>Pseudomonadota</taxon>
        <taxon>Alphaproteobacteria</taxon>
        <taxon>Hyphomicrobiales</taxon>
        <taxon>Xanthobacteraceae</taxon>
        <taxon>Ancylobacter</taxon>
    </lineage>
</organism>
<reference evidence="2 3" key="1">
    <citation type="submission" date="2022-04" db="EMBL/GenBank/DDBJ databases">
        <authorList>
            <person name="Grouzdev D.S."/>
            <person name="Pantiukh K.S."/>
            <person name="Krutkina M.S."/>
        </authorList>
    </citation>
    <scope>NUCLEOTIDE SEQUENCE [LARGE SCALE GENOMIC DNA]</scope>
    <source>
        <strain evidence="2 3">6x-1</strain>
    </source>
</reference>
<sequence>MHRMRTRLISVTGVLLAGLLAIHAYGPALGDEACAGILLGTLALAVAVFRRLDPDWLPSRRDH</sequence>
<dbReference type="EMBL" id="JALKCH010000006">
    <property type="protein sequence ID" value="MCK0197450.1"/>
    <property type="molecule type" value="Genomic_DNA"/>
</dbReference>
<protein>
    <submittedName>
        <fullName evidence="2">Uncharacterized protein</fullName>
    </submittedName>
</protein>
<keyword evidence="1" id="KW-0812">Transmembrane</keyword>
<dbReference type="Proteomes" id="UP001203284">
    <property type="component" value="Unassembled WGS sequence"/>
</dbReference>
<evidence type="ECO:0000256" key="1">
    <source>
        <dbReference type="SAM" id="Phobius"/>
    </source>
</evidence>
<keyword evidence="3" id="KW-1185">Reference proteome</keyword>